<comment type="caution">
    <text evidence="2">The sequence shown here is derived from an EMBL/GenBank/DDBJ whole genome shotgun (WGS) entry which is preliminary data.</text>
</comment>
<organism evidence="2 3">
    <name type="scientific">Acidisphaera rubrifaciens HS-AP3</name>
    <dbReference type="NCBI Taxonomy" id="1231350"/>
    <lineage>
        <taxon>Bacteria</taxon>
        <taxon>Pseudomonadati</taxon>
        <taxon>Pseudomonadota</taxon>
        <taxon>Alphaproteobacteria</taxon>
        <taxon>Acetobacterales</taxon>
        <taxon>Acetobacteraceae</taxon>
        <taxon>Acidisphaera</taxon>
    </lineage>
</organism>
<dbReference type="AlphaFoldDB" id="A0A0D6P857"/>
<keyword evidence="3" id="KW-1185">Reference proteome</keyword>
<protein>
    <recommendedName>
        <fullName evidence="4">PRC-barrel domain-containing protein</fullName>
    </recommendedName>
</protein>
<reference evidence="2 3" key="1">
    <citation type="submission" date="2012-11" db="EMBL/GenBank/DDBJ databases">
        <title>Whole genome sequence of Acidisphaera rubrifaciens HS-AP3.</title>
        <authorList>
            <person name="Azuma Y."/>
            <person name="Higashiura N."/>
            <person name="Hirakawa H."/>
            <person name="Matsushita K."/>
        </authorList>
    </citation>
    <scope>NUCLEOTIDE SEQUENCE [LARGE SCALE GENOMIC DNA]</scope>
    <source>
        <strain evidence="2 3">HS-AP3</strain>
    </source>
</reference>
<keyword evidence="1" id="KW-0732">Signal</keyword>
<feature type="chain" id="PRO_5002309779" description="PRC-barrel domain-containing protein" evidence="1">
    <location>
        <begin position="25"/>
        <end position="98"/>
    </location>
</feature>
<evidence type="ECO:0000256" key="1">
    <source>
        <dbReference type="SAM" id="SignalP"/>
    </source>
</evidence>
<name>A0A0D6P857_9PROT</name>
<evidence type="ECO:0000313" key="2">
    <source>
        <dbReference type="EMBL" id="GAN77842.1"/>
    </source>
</evidence>
<accession>A0A0D6P857</accession>
<proteinExistence type="predicted"/>
<dbReference type="Proteomes" id="UP000032680">
    <property type="component" value="Unassembled WGS sequence"/>
</dbReference>
<evidence type="ECO:0008006" key="4">
    <source>
        <dbReference type="Google" id="ProtNLM"/>
    </source>
</evidence>
<feature type="signal peptide" evidence="1">
    <location>
        <begin position="1"/>
        <end position="24"/>
    </location>
</feature>
<dbReference type="EMBL" id="BANB01000480">
    <property type="protein sequence ID" value="GAN77842.1"/>
    <property type="molecule type" value="Genomic_DNA"/>
</dbReference>
<sequence>MMRRTLFAAATALSLGLGASAAMAGEIGPANVGSFIYDQNGAAIGSLRAIQGDQAVVWVGFYNTPGNHLTTVPLRQLSADNGSVVLSGVTPSQLAASN</sequence>
<gene>
    <name evidence="2" type="ORF">Asru_0480_05</name>
</gene>
<evidence type="ECO:0000313" key="3">
    <source>
        <dbReference type="Proteomes" id="UP000032680"/>
    </source>
</evidence>